<sequence>MKYLLNYLPLFIYLII</sequence>
<organism evidence="1">
    <name type="scientific">Anguilla anguilla</name>
    <name type="common">European freshwater eel</name>
    <name type="synonym">Muraena anguilla</name>
    <dbReference type="NCBI Taxonomy" id="7936"/>
    <lineage>
        <taxon>Eukaryota</taxon>
        <taxon>Metazoa</taxon>
        <taxon>Chordata</taxon>
        <taxon>Craniata</taxon>
        <taxon>Vertebrata</taxon>
        <taxon>Euteleostomi</taxon>
        <taxon>Actinopterygii</taxon>
        <taxon>Neopterygii</taxon>
        <taxon>Teleostei</taxon>
        <taxon>Anguilliformes</taxon>
        <taxon>Anguillidae</taxon>
        <taxon>Anguilla</taxon>
    </lineage>
</organism>
<proteinExistence type="predicted"/>
<reference evidence="1" key="2">
    <citation type="journal article" date="2015" name="Fish Shellfish Immunol.">
        <title>Early steps in the European eel (Anguilla anguilla)-Vibrio vulnificus interaction in the gills: Role of the RtxA13 toxin.</title>
        <authorList>
            <person name="Callol A."/>
            <person name="Pajuelo D."/>
            <person name="Ebbesson L."/>
            <person name="Teles M."/>
            <person name="MacKenzie S."/>
            <person name="Amaro C."/>
        </authorList>
    </citation>
    <scope>NUCLEOTIDE SEQUENCE</scope>
</reference>
<dbReference type="AlphaFoldDB" id="A0A0E9PHL3"/>
<reference evidence="1" key="1">
    <citation type="submission" date="2014-11" db="EMBL/GenBank/DDBJ databases">
        <authorList>
            <person name="Amaro Gonzalez C."/>
        </authorList>
    </citation>
    <scope>NUCLEOTIDE SEQUENCE</scope>
</reference>
<name>A0A0E9PHL3_ANGAN</name>
<accession>A0A0E9PHL3</accession>
<evidence type="ECO:0000313" key="1">
    <source>
        <dbReference type="EMBL" id="JAH03318.1"/>
    </source>
</evidence>
<protein>
    <submittedName>
        <fullName evidence="1">Uncharacterized protein</fullName>
    </submittedName>
</protein>
<dbReference type="EMBL" id="GBXM01105259">
    <property type="protein sequence ID" value="JAH03318.1"/>
    <property type="molecule type" value="Transcribed_RNA"/>
</dbReference>